<organism evidence="1 2">
    <name type="scientific">Hymenobacter koreensis</name>
    <dbReference type="NCBI Taxonomy" id="1084523"/>
    <lineage>
        <taxon>Bacteria</taxon>
        <taxon>Pseudomonadati</taxon>
        <taxon>Bacteroidota</taxon>
        <taxon>Cytophagia</taxon>
        <taxon>Cytophagales</taxon>
        <taxon>Hymenobacteraceae</taxon>
        <taxon>Hymenobacter</taxon>
    </lineage>
</organism>
<evidence type="ECO:0000313" key="1">
    <source>
        <dbReference type="EMBL" id="GAA4391962.1"/>
    </source>
</evidence>
<accession>A0ABP8JJP3</accession>
<dbReference type="Proteomes" id="UP001500454">
    <property type="component" value="Unassembled WGS sequence"/>
</dbReference>
<sequence>MGRVFSLIDPALRIAFTGTPGTPQTVTQGYYYYNSAGEYLRVGATGPATTLGGVGWQLVLENAAALRQTIGQPNGLVPLGPDKFIPTSYIAGSTKDVLPFPTLDDFPATGQADTIYIATETEGNPQYFWFGSGYAKLSDSGLSVAEVAGITNSLKALSAANPVVSQEQLDDLVDELVASITASRNRLNHTGEQGIDTITGLQEKLDELATQQGGGISQGTLDTALTANSQADRNRTNHTGTQPISSVDGLQAALDGALPVAYVLSATNVLRGRYTSLALALAAGTTVDTDVIVVAGWQGNAAVSKSVTIIGGVYANIDCGVFPNNAAAGTTITLRGIEWRGRLVFIRPGGAGAQSTYRLEDSVAVGSAHAEVFSLGTGNGLVTTLALVNCQQRSTRAYASSVGVAQGGGLLRFQERTGEGQVTQVNVIDCTWTTTDNALISGYCDGTTRIYLKGKTTLRPGGGRPVAELGSHLTQQLYTGSALAAIVVDERDVRGGEGQPLVFADDAEFTSDATGPVLTSPSGTRYRLTVTDGGEPAFTAL</sequence>
<reference evidence="2" key="1">
    <citation type="journal article" date="2019" name="Int. J. Syst. Evol. Microbiol.">
        <title>The Global Catalogue of Microorganisms (GCM) 10K type strain sequencing project: providing services to taxonomists for standard genome sequencing and annotation.</title>
        <authorList>
            <consortium name="The Broad Institute Genomics Platform"/>
            <consortium name="The Broad Institute Genome Sequencing Center for Infectious Disease"/>
            <person name="Wu L."/>
            <person name="Ma J."/>
        </authorList>
    </citation>
    <scope>NUCLEOTIDE SEQUENCE [LARGE SCALE GENOMIC DNA]</scope>
    <source>
        <strain evidence="2">JCM 17924</strain>
    </source>
</reference>
<dbReference type="EMBL" id="BAABHA010000015">
    <property type="protein sequence ID" value="GAA4391962.1"/>
    <property type="molecule type" value="Genomic_DNA"/>
</dbReference>
<evidence type="ECO:0008006" key="3">
    <source>
        <dbReference type="Google" id="ProtNLM"/>
    </source>
</evidence>
<dbReference type="RefSeq" id="WP_345227428.1">
    <property type="nucleotide sequence ID" value="NZ_BAABHA010000015.1"/>
</dbReference>
<evidence type="ECO:0000313" key="2">
    <source>
        <dbReference type="Proteomes" id="UP001500454"/>
    </source>
</evidence>
<comment type="caution">
    <text evidence="1">The sequence shown here is derived from an EMBL/GenBank/DDBJ whole genome shotgun (WGS) entry which is preliminary data.</text>
</comment>
<protein>
    <recommendedName>
        <fullName evidence="3">DUF1983 domain-containing protein</fullName>
    </recommendedName>
</protein>
<proteinExistence type="predicted"/>
<name>A0ABP8JJP3_9BACT</name>
<gene>
    <name evidence="1" type="ORF">GCM10023186_41900</name>
</gene>
<keyword evidence="2" id="KW-1185">Reference proteome</keyword>